<dbReference type="Pfam" id="PF02190">
    <property type="entry name" value="LON_substr_bdg"/>
    <property type="match status" value="1"/>
</dbReference>
<feature type="binding site" evidence="10 13">
    <location>
        <begin position="390"/>
        <end position="397"/>
    </location>
    <ligand>
        <name>ATP</name>
        <dbReference type="ChEBI" id="CHEBI:30616"/>
    </ligand>
</feature>
<comment type="function">
    <text evidence="10">ATP-dependent serine protease that mediates the selective degradation of mutant and abnormal proteins as well as certain short-lived regulatory proteins. Required for cellular homeostasis and for survival from DNA damage and developmental changes induced by stress. Degrades polypeptides processively to yield small peptide fragments that are 5 to 10 amino acids long. Binds to DNA in a double-stranded, site-specific manner.</text>
</comment>
<dbReference type="GO" id="GO:0004252">
    <property type="term" value="F:serine-type endopeptidase activity"/>
    <property type="evidence" value="ECO:0007669"/>
    <property type="project" value="UniProtKB-UniRule"/>
</dbReference>
<evidence type="ECO:0000256" key="12">
    <source>
        <dbReference type="PIRSR" id="PIRSR001174-1"/>
    </source>
</evidence>
<dbReference type="Pfam" id="PF00004">
    <property type="entry name" value="AAA"/>
    <property type="match status" value="1"/>
</dbReference>
<dbReference type="FunFam" id="3.40.50.300:FF:000021">
    <property type="entry name" value="Lon protease homolog"/>
    <property type="match status" value="1"/>
</dbReference>
<evidence type="ECO:0000259" key="17">
    <source>
        <dbReference type="PROSITE" id="PS51787"/>
    </source>
</evidence>
<dbReference type="Pfam" id="PF22667">
    <property type="entry name" value="Lon_lid"/>
    <property type="match status" value="1"/>
</dbReference>
<dbReference type="InterPro" id="IPR004815">
    <property type="entry name" value="Lon_bac/euk-typ"/>
</dbReference>
<dbReference type="InterPro" id="IPR027065">
    <property type="entry name" value="Lon_Prtase"/>
</dbReference>
<proteinExistence type="evidence at transcript level"/>
<reference evidence="18 19" key="1">
    <citation type="journal article" date="1992" name="Lakartidningen">
        <title>[Penicillin V and not amoxicillin is the first choice preparation in acute otitis].</title>
        <authorList>
            <person name="Kamme C."/>
            <person name="Lundgren K."/>
            <person name="Prellner K."/>
        </authorList>
    </citation>
    <scope>NUCLEOTIDE SEQUENCE [LARGE SCALE GENOMIC DNA]</scope>
    <source>
        <strain evidence="18 19">W1</strain>
    </source>
</reference>
<evidence type="ECO:0000256" key="8">
    <source>
        <dbReference type="ARBA" id="ARBA00023016"/>
    </source>
</evidence>
<comment type="induction">
    <text evidence="10">By heat shock.</text>
</comment>
<dbReference type="InterPro" id="IPR020568">
    <property type="entry name" value="Ribosomal_Su5_D2-typ_SF"/>
</dbReference>
<dbReference type="InterPro" id="IPR003593">
    <property type="entry name" value="AAA+_ATPase"/>
</dbReference>
<accession>A0A5C8CK33</accession>
<feature type="active site" evidence="10 12">
    <location>
        <position position="761"/>
    </location>
</feature>
<dbReference type="PROSITE" id="PS01046">
    <property type="entry name" value="LON_SER"/>
    <property type="match status" value="1"/>
</dbReference>
<comment type="subunit">
    <text evidence="10 11">Homohexamer. Organized in a ring with a central cavity.</text>
</comment>
<keyword evidence="6 10" id="KW-0720">Serine protease</keyword>
<dbReference type="GO" id="GO:0004176">
    <property type="term" value="F:ATP-dependent peptidase activity"/>
    <property type="evidence" value="ECO:0007669"/>
    <property type="project" value="UniProtKB-UniRule"/>
</dbReference>
<dbReference type="InterPro" id="IPR008268">
    <property type="entry name" value="Peptidase_S16_AS"/>
</dbReference>
<evidence type="ECO:0000313" key="18">
    <source>
        <dbReference type="EMBL" id="TXJ13630.1"/>
    </source>
</evidence>
<dbReference type="SUPFAM" id="SSF88697">
    <property type="entry name" value="PUA domain-like"/>
    <property type="match status" value="1"/>
</dbReference>
<evidence type="ECO:0000256" key="2">
    <source>
        <dbReference type="ARBA" id="ARBA00022490"/>
    </source>
</evidence>
<evidence type="ECO:0000256" key="9">
    <source>
        <dbReference type="ARBA" id="ARBA00050665"/>
    </source>
</evidence>
<dbReference type="SMART" id="SM00382">
    <property type="entry name" value="AAA"/>
    <property type="match status" value="1"/>
</dbReference>
<dbReference type="InterPro" id="IPR027417">
    <property type="entry name" value="P-loop_NTPase"/>
</dbReference>
<dbReference type="SUPFAM" id="SSF54211">
    <property type="entry name" value="Ribosomal protein S5 domain 2-like"/>
    <property type="match status" value="1"/>
</dbReference>
<dbReference type="InterPro" id="IPR008269">
    <property type="entry name" value="Lon_proteolytic"/>
</dbReference>
<dbReference type="Gene3D" id="3.30.230.10">
    <property type="match status" value="1"/>
</dbReference>
<evidence type="ECO:0000256" key="6">
    <source>
        <dbReference type="ARBA" id="ARBA00022825"/>
    </source>
</evidence>
<dbReference type="InterPro" id="IPR003111">
    <property type="entry name" value="Lon_prtase_N"/>
</dbReference>
<dbReference type="Gene3D" id="1.20.5.5270">
    <property type="match status" value="1"/>
</dbReference>
<evidence type="ECO:0000256" key="14">
    <source>
        <dbReference type="PROSITE-ProRule" id="PRU01122"/>
    </source>
</evidence>
<dbReference type="InterPro" id="IPR046336">
    <property type="entry name" value="Lon_prtase_N_sf"/>
</dbReference>
<evidence type="ECO:0000259" key="16">
    <source>
        <dbReference type="PROSITE" id="PS51786"/>
    </source>
</evidence>
<dbReference type="HAMAP" id="MF_01973">
    <property type="entry name" value="lon_bact"/>
    <property type="match status" value="1"/>
</dbReference>
<dbReference type="AlphaFoldDB" id="A0A5C8CK33"/>
<protein>
    <recommendedName>
        <fullName evidence="10 11">Lon protease</fullName>
        <ecNumber evidence="10 11">3.4.21.53</ecNumber>
    </recommendedName>
    <alternativeName>
        <fullName evidence="10">ATP-dependent protease La</fullName>
    </alternativeName>
</protein>
<dbReference type="Gene3D" id="1.20.58.1480">
    <property type="match status" value="1"/>
</dbReference>
<dbReference type="GO" id="GO:0043565">
    <property type="term" value="F:sequence-specific DNA binding"/>
    <property type="evidence" value="ECO:0007669"/>
    <property type="project" value="UniProtKB-UniRule"/>
</dbReference>
<dbReference type="InterPro" id="IPR003959">
    <property type="entry name" value="ATPase_AAA_core"/>
</dbReference>
<dbReference type="PRINTS" id="PR00830">
    <property type="entry name" value="ENDOLAPTASE"/>
</dbReference>
<evidence type="ECO:0000256" key="3">
    <source>
        <dbReference type="ARBA" id="ARBA00022670"/>
    </source>
</evidence>
<dbReference type="EC" id="3.4.21.53" evidence="10 11"/>
<dbReference type="Proteomes" id="UP000325116">
    <property type="component" value="Unassembled WGS sequence"/>
</dbReference>
<dbReference type="EMBL" id="SAXT01000001">
    <property type="protein sequence ID" value="TXJ13630.1"/>
    <property type="molecule type" value="Genomic_DNA"/>
</dbReference>
<dbReference type="NCBIfam" id="TIGR00763">
    <property type="entry name" value="lon"/>
    <property type="match status" value="1"/>
</dbReference>
<dbReference type="CDD" id="cd19500">
    <property type="entry name" value="RecA-like_Lon"/>
    <property type="match status" value="1"/>
</dbReference>
<comment type="similarity">
    <text evidence="10 11 14 15">Belongs to the peptidase S16 family.</text>
</comment>
<dbReference type="InterPro" id="IPR015947">
    <property type="entry name" value="PUA-like_sf"/>
</dbReference>
<evidence type="ECO:0000256" key="5">
    <source>
        <dbReference type="ARBA" id="ARBA00022801"/>
    </source>
</evidence>
<dbReference type="GO" id="GO:0006515">
    <property type="term" value="P:protein quality control for misfolded or incompletely synthesized proteins"/>
    <property type="evidence" value="ECO:0007669"/>
    <property type="project" value="UniProtKB-UniRule"/>
</dbReference>
<dbReference type="PANTHER" id="PTHR43718">
    <property type="entry name" value="LON PROTEASE"/>
    <property type="match status" value="1"/>
</dbReference>
<feature type="domain" description="Lon proteolytic" evidence="16">
    <location>
        <begin position="628"/>
        <end position="813"/>
    </location>
</feature>
<feature type="active site" evidence="10 12">
    <location>
        <position position="718"/>
    </location>
</feature>
<dbReference type="GO" id="GO:0034605">
    <property type="term" value="P:cellular response to heat"/>
    <property type="evidence" value="ECO:0007669"/>
    <property type="project" value="UniProtKB-UniRule"/>
</dbReference>
<dbReference type="InterPro" id="IPR054594">
    <property type="entry name" value="Lon_lid"/>
</dbReference>
<gene>
    <name evidence="10 18" type="primary">lon</name>
    <name evidence="18" type="ORF">EPJ80_02510</name>
</gene>
<evidence type="ECO:0000256" key="11">
    <source>
        <dbReference type="PIRNR" id="PIRNR001174"/>
    </source>
</evidence>
<dbReference type="InterPro" id="IPR027543">
    <property type="entry name" value="Lon_bac"/>
</dbReference>
<dbReference type="PANTHER" id="PTHR43718:SF2">
    <property type="entry name" value="LON PROTEASE HOMOLOG, MITOCHONDRIAL"/>
    <property type="match status" value="1"/>
</dbReference>
<dbReference type="PROSITE" id="PS51786">
    <property type="entry name" value="LON_PROTEOLYTIC"/>
    <property type="match status" value="1"/>
</dbReference>
<dbReference type="PIRSF" id="PIRSF001174">
    <property type="entry name" value="Lon_proteas"/>
    <property type="match status" value="1"/>
</dbReference>
<keyword evidence="3 10" id="KW-0645">Protease</keyword>
<dbReference type="GO" id="GO:0016887">
    <property type="term" value="F:ATP hydrolysis activity"/>
    <property type="evidence" value="ECO:0007669"/>
    <property type="project" value="UniProtKB-UniRule"/>
</dbReference>
<comment type="catalytic activity">
    <reaction evidence="9 10 11 14">
        <text>Hydrolysis of proteins in presence of ATP.</text>
        <dbReference type="EC" id="3.4.21.53"/>
    </reaction>
</comment>
<keyword evidence="5 10" id="KW-0378">Hydrolase</keyword>
<organism evidence="18 19">
    <name type="scientific">Brachyspira aalborgi</name>
    <dbReference type="NCBI Taxonomy" id="29522"/>
    <lineage>
        <taxon>Bacteria</taxon>
        <taxon>Pseudomonadati</taxon>
        <taxon>Spirochaetota</taxon>
        <taxon>Spirochaetia</taxon>
        <taxon>Brachyspirales</taxon>
        <taxon>Brachyspiraceae</taxon>
        <taxon>Brachyspira</taxon>
    </lineage>
</organism>
<keyword evidence="4 10" id="KW-0547">Nucleotide-binding</keyword>
<evidence type="ECO:0000256" key="13">
    <source>
        <dbReference type="PIRSR" id="PIRSR001174-2"/>
    </source>
</evidence>
<comment type="subcellular location">
    <subcellularLocation>
        <location evidence="1 10 11">Cytoplasm</location>
    </subcellularLocation>
</comment>
<evidence type="ECO:0000256" key="10">
    <source>
        <dbReference type="HAMAP-Rule" id="MF_01973"/>
    </source>
</evidence>
<comment type="caution">
    <text evidence="18">The sequence shown here is derived from an EMBL/GenBank/DDBJ whole genome shotgun (WGS) entry which is preliminary data.</text>
</comment>
<dbReference type="GO" id="GO:0005737">
    <property type="term" value="C:cytoplasm"/>
    <property type="evidence" value="ECO:0007669"/>
    <property type="project" value="UniProtKB-SubCell"/>
</dbReference>
<evidence type="ECO:0000256" key="1">
    <source>
        <dbReference type="ARBA" id="ARBA00004496"/>
    </source>
</evidence>
<dbReference type="PROSITE" id="PS51787">
    <property type="entry name" value="LON_N"/>
    <property type="match status" value="1"/>
</dbReference>
<dbReference type="InterPro" id="IPR014721">
    <property type="entry name" value="Ribsml_uS5_D2-typ_fold_subgr"/>
</dbReference>
<dbReference type="GO" id="GO:0005524">
    <property type="term" value="F:ATP binding"/>
    <property type="evidence" value="ECO:0007669"/>
    <property type="project" value="UniProtKB-UniRule"/>
</dbReference>
<feature type="domain" description="Lon N-terminal" evidence="17">
    <location>
        <begin position="36"/>
        <end position="237"/>
    </location>
</feature>
<sequence>MNDIKKAKEIKEKEIKNENNSENTLSILEDKLPSRLIIIPVIGKPLFPGLYAPFPIPPTYADSVNKAIEESNGFLGLNLFISDTPKEDGKISTEDIYKVGVIVKVFKKLNLPDGGLNLLINSIKRYKIIRFINVEPVLRIEPLYMPDINNSSSKEDENEIKAYTRALISEVKALSENNPLFTEEMRLTMINVDDPGRLADFVTSMINVERASQQEILETFEVRDRLEKVLLLLQKEREITKIQQKIQGSINSKVQKQQRDYFLKEQLKEIKKELGYDSDPKQRDIDKYKNILKNLKVVDEVKERMEQEIEKISSIDNHSPEYTVSKNYLDTLFSLPWNEEAKEREDINKSKKILDRDHYGLEDVKERIYEFLAVRKLNPNKKSSILCFVGPPGVGKTSIGKSIAEALERPFFRFSLGGMRDEAEIKGHRRTYIGAMPGKIIEALKIVKVKNPVLMLDEIDKLGMSYQGDPSSALLEVLDPEQNSAFRDHYLDLPFDLSNVLFITTSNTLDTIPSPLLDRMEIIRLSGYIMEEKLKIASKYIIPRQIKAHGLNIKNIKFTNRAIEYIINGYAREAGVRNFERRIERICRKIAADIIEKNKKTYDINIDSKDIEKYLKKPIFTNDLTERAIKPGNSIGLAWTSMGGATLTIESIKVAEKKDGGSINMTGQLGEVMTESVQIAYSYVRSIAKNYGVSEDYFTDAIIHLHIPEGATPKDGPSAGITMATALLSLAMNKVIRNDTAMTGELSLNGKVLPIGGLKEKTIAAKRLGFIKNIIIPFENKRDLEEIPDKVKKGLTFHLVKQVEEVFDFVFKIDKSKKSNKSNKKVKVKNRK</sequence>
<evidence type="ECO:0000313" key="19">
    <source>
        <dbReference type="Proteomes" id="UP000325116"/>
    </source>
</evidence>
<dbReference type="RefSeq" id="WP_147757759.1">
    <property type="nucleotide sequence ID" value="NZ_SAXT01000001.1"/>
</dbReference>
<dbReference type="Gene3D" id="3.40.50.300">
    <property type="entry name" value="P-loop containing nucleotide triphosphate hydrolases"/>
    <property type="match status" value="1"/>
</dbReference>
<dbReference type="Pfam" id="PF05362">
    <property type="entry name" value="Lon_C"/>
    <property type="match status" value="1"/>
</dbReference>
<dbReference type="SUPFAM" id="SSF52540">
    <property type="entry name" value="P-loop containing nucleoside triphosphate hydrolases"/>
    <property type="match status" value="1"/>
</dbReference>
<name>A0A5C8CK33_9SPIR</name>
<keyword evidence="7 10" id="KW-0067">ATP-binding</keyword>
<evidence type="ECO:0000256" key="4">
    <source>
        <dbReference type="ARBA" id="ARBA00022741"/>
    </source>
</evidence>
<keyword evidence="8 10" id="KW-0346">Stress response</keyword>
<keyword evidence="2 10" id="KW-0963">Cytoplasm</keyword>
<evidence type="ECO:0000256" key="15">
    <source>
        <dbReference type="RuleBase" id="RU000591"/>
    </source>
</evidence>
<dbReference type="Gene3D" id="2.30.130.40">
    <property type="entry name" value="LON domain-like"/>
    <property type="match status" value="1"/>
</dbReference>
<dbReference type="SMART" id="SM00464">
    <property type="entry name" value="LON"/>
    <property type="match status" value="1"/>
</dbReference>
<evidence type="ECO:0000256" key="7">
    <source>
        <dbReference type="ARBA" id="ARBA00022840"/>
    </source>
</evidence>
<dbReference type="Gene3D" id="1.10.8.60">
    <property type="match status" value="1"/>
</dbReference>